<reference evidence="2" key="1">
    <citation type="journal article" date="2008" name="Nat. Genet.">
        <title>The Pristionchus pacificus genome provides a unique perspective on nematode lifestyle and parasitism.</title>
        <authorList>
            <person name="Dieterich C."/>
            <person name="Clifton S.W."/>
            <person name="Schuster L.N."/>
            <person name="Chinwalla A."/>
            <person name="Delehaunty K."/>
            <person name="Dinkelacker I."/>
            <person name="Fulton L."/>
            <person name="Fulton R."/>
            <person name="Godfrey J."/>
            <person name="Minx P."/>
            <person name="Mitreva M."/>
            <person name="Roeseler W."/>
            <person name="Tian H."/>
            <person name="Witte H."/>
            <person name="Yang S.P."/>
            <person name="Wilson R.K."/>
            <person name="Sommer R.J."/>
        </authorList>
    </citation>
    <scope>NUCLEOTIDE SEQUENCE [LARGE SCALE GENOMIC DNA]</scope>
    <source>
        <strain evidence="2">PS312</strain>
    </source>
</reference>
<name>A0A2A6C0Q5_PRIPA</name>
<evidence type="ECO:0000313" key="1">
    <source>
        <dbReference type="EnsemblMetazoa" id="PPA41954.1"/>
    </source>
</evidence>
<sequence>VIATVLILTVSTEECALPPGAPQATCLGINCWHTCARCKSLCTFDTFEHLPKAFHKLMGCSPACHAACVIPGHQTKCAKEGCVDPDCHP</sequence>
<protein>
    <submittedName>
        <fullName evidence="1">Uncharacterized protein</fullName>
    </submittedName>
</protein>
<proteinExistence type="predicted"/>
<accession>A0A8R1UVM8</accession>
<dbReference type="Proteomes" id="UP000005239">
    <property type="component" value="Unassembled WGS sequence"/>
</dbReference>
<dbReference type="EnsemblMetazoa" id="PPA41954.1">
    <property type="protein sequence ID" value="PPA41954.1"/>
    <property type="gene ID" value="WBGene00280323"/>
</dbReference>
<keyword evidence="2" id="KW-1185">Reference proteome</keyword>
<organism evidence="1 2">
    <name type="scientific">Pristionchus pacificus</name>
    <name type="common">Parasitic nematode worm</name>
    <dbReference type="NCBI Taxonomy" id="54126"/>
    <lineage>
        <taxon>Eukaryota</taxon>
        <taxon>Metazoa</taxon>
        <taxon>Ecdysozoa</taxon>
        <taxon>Nematoda</taxon>
        <taxon>Chromadorea</taxon>
        <taxon>Rhabditida</taxon>
        <taxon>Rhabditina</taxon>
        <taxon>Diplogasteromorpha</taxon>
        <taxon>Diplogasteroidea</taxon>
        <taxon>Neodiplogasteridae</taxon>
        <taxon>Pristionchus</taxon>
    </lineage>
</organism>
<accession>A0A2A6C0Q5</accession>
<dbReference type="AlphaFoldDB" id="A0A2A6C0Q5"/>
<reference evidence="1" key="2">
    <citation type="submission" date="2022-06" db="UniProtKB">
        <authorList>
            <consortium name="EnsemblMetazoa"/>
        </authorList>
    </citation>
    <scope>IDENTIFICATION</scope>
    <source>
        <strain evidence="1">PS312</strain>
    </source>
</reference>
<evidence type="ECO:0000313" key="2">
    <source>
        <dbReference type="Proteomes" id="UP000005239"/>
    </source>
</evidence>
<gene>
    <name evidence="1" type="primary">WBGene00280323</name>
</gene>